<evidence type="ECO:0000313" key="3">
    <source>
        <dbReference type="Proteomes" id="UP000253226"/>
    </source>
</evidence>
<evidence type="ECO:0008006" key="4">
    <source>
        <dbReference type="Google" id="ProtNLM"/>
    </source>
</evidence>
<keyword evidence="1" id="KW-0472">Membrane</keyword>
<dbReference type="EMBL" id="JPWF01000001">
    <property type="protein sequence ID" value="RCK39879.1"/>
    <property type="molecule type" value="Genomic_DNA"/>
</dbReference>
<keyword evidence="1" id="KW-1133">Transmembrane helix</keyword>
<feature type="transmembrane region" description="Helical" evidence="1">
    <location>
        <begin position="135"/>
        <end position="157"/>
    </location>
</feature>
<comment type="caution">
    <text evidence="2">The sequence shown here is derived from an EMBL/GenBank/DDBJ whole genome shotgun (WGS) entry which is preliminary data.</text>
</comment>
<accession>A0A367WF54</accession>
<protein>
    <recommendedName>
        <fullName evidence="4">Yip1 domain-containing protein</fullName>
    </recommendedName>
</protein>
<evidence type="ECO:0000256" key="1">
    <source>
        <dbReference type="SAM" id="Phobius"/>
    </source>
</evidence>
<proteinExistence type="predicted"/>
<sequence length="191" mass="21260">MSLQTETLRALYGTWRIARGDKGGLAFFNYSLVGFWRSFFAGVMIFPAFAFLRWHDLINAPDDFPLLRYMTTEIIAYVIKWVAFPLLMFHITTMLGRAERYIAFITVYNWASVLQMGVYLIALALGVLFPMLGAGGFVMIAVIATLVYSVFIARLTLAVPIPTAGGIVIADFLLSIIITSIGIRLAVGQLF</sequence>
<gene>
    <name evidence="2" type="ORF">TH19_02215</name>
</gene>
<feature type="transmembrane region" description="Helical" evidence="1">
    <location>
        <begin position="74"/>
        <end position="95"/>
    </location>
</feature>
<dbReference type="Proteomes" id="UP000253226">
    <property type="component" value="Unassembled WGS sequence"/>
</dbReference>
<feature type="transmembrane region" description="Helical" evidence="1">
    <location>
        <begin position="164"/>
        <end position="187"/>
    </location>
</feature>
<name>A0A367WF54_9PROT</name>
<feature type="transmembrane region" description="Helical" evidence="1">
    <location>
        <begin position="27"/>
        <end position="54"/>
    </location>
</feature>
<dbReference type="RefSeq" id="WP_114100653.1">
    <property type="nucleotide sequence ID" value="NZ_JPWF01000001.1"/>
</dbReference>
<dbReference type="OrthoDB" id="8443450at2"/>
<dbReference type="AlphaFoldDB" id="A0A367WF54"/>
<feature type="transmembrane region" description="Helical" evidence="1">
    <location>
        <begin position="107"/>
        <end position="129"/>
    </location>
</feature>
<evidence type="ECO:0000313" key="2">
    <source>
        <dbReference type="EMBL" id="RCK39879.1"/>
    </source>
</evidence>
<keyword evidence="1" id="KW-0812">Transmembrane</keyword>
<reference evidence="2 3" key="1">
    <citation type="submission" date="2014-07" db="EMBL/GenBank/DDBJ databases">
        <title>Draft genome sequence of Thalassospira profundimaris 35.</title>
        <authorList>
            <person name="Lai Q."/>
            <person name="Shao Z."/>
        </authorList>
    </citation>
    <scope>NUCLEOTIDE SEQUENCE [LARGE SCALE GENOMIC DNA]</scope>
    <source>
        <strain evidence="2 3">35</strain>
    </source>
</reference>
<organism evidence="2 3">
    <name type="scientific">Thalassospira profundimaris</name>
    <dbReference type="NCBI Taxonomy" id="502049"/>
    <lineage>
        <taxon>Bacteria</taxon>
        <taxon>Pseudomonadati</taxon>
        <taxon>Pseudomonadota</taxon>
        <taxon>Alphaproteobacteria</taxon>
        <taxon>Rhodospirillales</taxon>
        <taxon>Thalassospiraceae</taxon>
        <taxon>Thalassospira</taxon>
    </lineage>
</organism>